<accession>A0A426Y0I3</accession>
<protein>
    <submittedName>
        <fullName evidence="1">Uncharacterized protein</fullName>
    </submittedName>
</protein>
<gene>
    <name evidence="1" type="ORF">B296_00013712</name>
</gene>
<dbReference type="Proteomes" id="UP000287651">
    <property type="component" value="Unassembled WGS sequence"/>
</dbReference>
<name>A0A426Y0I3_ENSVE</name>
<reference evidence="1 2" key="1">
    <citation type="journal article" date="2014" name="Agronomy (Basel)">
        <title>A Draft Genome Sequence for Ensete ventricosum, the Drought-Tolerant Tree Against Hunger.</title>
        <authorList>
            <person name="Harrison J."/>
            <person name="Moore K.A."/>
            <person name="Paszkiewicz K."/>
            <person name="Jones T."/>
            <person name="Grant M."/>
            <person name="Ambacheew D."/>
            <person name="Muzemil S."/>
            <person name="Studholme D.J."/>
        </authorList>
    </citation>
    <scope>NUCLEOTIDE SEQUENCE [LARGE SCALE GENOMIC DNA]</scope>
</reference>
<sequence>MAIAEQRWQAAGNEGVGDTVGKWRGLTAMARTMAAEEGRKRAAHSCDGGSIGVVVTIKEVAAWLGNRK</sequence>
<organism evidence="1 2">
    <name type="scientific">Ensete ventricosum</name>
    <name type="common">Abyssinian banana</name>
    <name type="synonym">Musa ensete</name>
    <dbReference type="NCBI Taxonomy" id="4639"/>
    <lineage>
        <taxon>Eukaryota</taxon>
        <taxon>Viridiplantae</taxon>
        <taxon>Streptophyta</taxon>
        <taxon>Embryophyta</taxon>
        <taxon>Tracheophyta</taxon>
        <taxon>Spermatophyta</taxon>
        <taxon>Magnoliopsida</taxon>
        <taxon>Liliopsida</taxon>
        <taxon>Zingiberales</taxon>
        <taxon>Musaceae</taxon>
        <taxon>Ensete</taxon>
    </lineage>
</organism>
<proteinExistence type="predicted"/>
<evidence type="ECO:0000313" key="2">
    <source>
        <dbReference type="Proteomes" id="UP000287651"/>
    </source>
</evidence>
<dbReference type="EMBL" id="AMZH03015957">
    <property type="protein sequence ID" value="RRT45246.1"/>
    <property type="molecule type" value="Genomic_DNA"/>
</dbReference>
<dbReference type="AlphaFoldDB" id="A0A426Y0I3"/>
<comment type="caution">
    <text evidence="1">The sequence shown here is derived from an EMBL/GenBank/DDBJ whole genome shotgun (WGS) entry which is preliminary data.</text>
</comment>
<evidence type="ECO:0000313" key="1">
    <source>
        <dbReference type="EMBL" id="RRT45246.1"/>
    </source>
</evidence>